<dbReference type="Pfam" id="PF02775">
    <property type="entry name" value="TPP_enzyme_C"/>
    <property type="match status" value="1"/>
</dbReference>
<sequence length="562" mass="59012">MNRAVGTVTAAEKTYEILARAVRQEGDRPCFALLGDANMAWATVLADLGTPMINVRHEHCAVAAAMAYARKAGDVGLATVTCGPGLTQILTALPAAVRANLPMVIFAGEAPLGSGWYNQAIDQAPFIRAAGAEYRALHAPSRMAIEVRNAFLDARTGRRPIVLGVPMDLQTQPWSGSAELPAPSAELVPDVAPMPPATADISRAAERIAKARRIVVMAGMGAVEAGAGPACRALAERCDALLATTLPARGLFHDDPFSLGIAGGFSTDTGRALLGEADLVIAIGTILARHNADGGKLFGQADMLQIDTAPLTISQGRIAAHHHVRADARLGAEALAEAIPARTSEWRSEATARQIAKTPADATPREPESGLHDPRDVIAALDAALPDEWQMVNSSGHCSYYAAQMPKRPQEKFLTIREFGAIGNGTSFAMGVAAACPDQTIVLFDGDGSLMMHVQELETIRRHGLNILICVMNDGAYGSEIHKLRADGLSDAGAVFGRGDLAAIARGFGVGGERVKDLAALPAMVRDFAAQGRGAAAVWDFPISDRIASPVMQRAHPKGAAH</sequence>
<evidence type="ECO:0000256" key="2">
    <source>
        <dbReference type="ARBA" id="ARBA00001964"/>
    </source>
</evidence>
<evidence type="ECO:0000256" key="8">
    <source>
        <dbReference type="SAM" id="MobiDB-lite"/>
    </source>
</evidence>
<comment type="cofactor">
    <cofactor evidence="1">
        <name>Mg(2+)</name>
        <dbReference type="ChEBI" id="CHEBI:18420"/>
    </cofactor>
</comment>
<dbReference type="EMBL" id="JAKZEU010000002">
    <property type="protein sequence ID" value="MCQ0970354.1"/>
    <property type="molecule type" value="Genomic_DNA"/>
</dbReference>
<dbReference type="SUPFAM" id="SSF52518">
    <property type="entry name" value="Thiamin diphosphate-binding fold (THDP-binding)"/>
    <property type="match status" value="2"/>
</dbReference>
<dbReference type="InterPro" id="IPR045229">
    <property type="entry name" value="TPP_enz"/>
</dbReference>
<reference evidence="12 13" key="1">
    <citation type="submission" date="2022-03" db="EMBL/GenBank/DDBJ databases">
        <authorList>
            <person name="He Y."/>
        </authorList>
    </citation>
    <scope>NUCLEOTIDE SEQUENCE [LARGE SCALE GENOMIC DNA]</scope>
    <source>
        <strain evidence="12 13">TK19116</strain>
    </source>
</reference>
<evidence type="ECO:0000256" key="1">
    <source>
        <dbReference type="ARBA" id="ARBA00001946"/>
    </source>
</evidence>
<protein>
    <submittedName>
        <fullName evidence="12">Thiamine pyrophosphate-binding protein</fullName>
    </submittedName>
</protein>
<gene>
    <name evidence="12" type="ORF">MLD63_07945</name>
</gene>
<dbReference type="PANTHER" id="PTHR18968">
    <property type="entry name" value="THIAMINE PYROPHOSPHATE ENZYMES"/>
    <property type="match status" value="1"/>
</dbReference>
<dbReference type="InterPro" id="IPR011766">
    <property type="entry name" value="TPP_enzyme_TPP-bd"/>
</dbReference>
<feature type="domain" description="Thiamine pyrophosphate enzyme N-terminal TPP-binding" evidence="11">
    <location>
        <begin position="14"/>
        <end position="113"/>
    </location>
</feature>
<comment type="similarity">
    <text evidence="3 7">Belongs to the TPP enzyme family.</text>
</comment>
<dbReference type="Proteomes" id="UP001203945">
    <property type="component" value="Unassembled WGS sequence"/>
</dbReference>
<dbReference type="InterPro" id="IPR012000">
    <property type="entry name" value="Thiamin_PyroP_enz_cen_dom"/>
</dbReference>
<dbReference type="InterPro" id="IPR029035">
    <property type="entry name" value="DHS-like_NAD/FAD-binding_dom"/>
</dbReference>
<feature type="domain" description="Thiamine pyrophosphate enzyme central" evidence="9">
    <location>
        <begin position="201"/>
        <end position="335"/>
    </location>
</feature>
<dbReference type="CDD" id="cd07035">
    <property type="entry name" value="TPP_PYR_POX_like"/>
    <property type="match status" value="1"/>
</dbReference>
<evidence type="ECO:0000256" key="3">
    <source>
        <dbReference type="ARBA" id="ARBA00007812"/>
    </source>
</evidence>
<dbReference type="InterPro" id="IPR029061">
    <property type="entry name" value="THDP-binding"/>
</dbReference>
<keyword evidence="13" id="KW-1185">Reference proteome</keyword>
<comment type="cofactor">
    <cofactor evidence="2">
        <name>thiamine diphosphate</name>
        <dbReference type="ChEBI" id="CHEBI:58937"/>
    </cofactor>
</comment>
<dbReference type="Pfam" id="PF02776">
    <property type="entry name" value="TPP_enzyme_N"/>
    <property type="match status" value="1"/>
</dbReference>
<feature type="compositionally biased region" description="Basic and acidic residues" evidence="8">
    <location>
        <begin position="363"/>
        <end position="372"/>
    </location>
</feature>
<evidence type="ECO:0000313" key="12">
    <source>
        <dbReference type="EMBL" id="MCQ0970354.1"/>
    </source>
</evidence>
<evidence type="ECO:0000256" key="7">
    <source>
        <dbReference type="RuleBase" id="RU362132"/>
    </source>
</evidence>
<evidence type="ECO:0000313" key="13">
    <source>
        <dbReference type="Proteomes" id="UP001203945"/>
    </source>
</evidence>
<dbReference type="PANTHER" id="PTHR18968:SF166">
    <property type="entry name" value="2-HYDROXYACYL-COA LYASE 2"/>
    <property type="match status" value="1"/>
</dbReference>
<keyword evidence="4" id="KW-0808">Transferase</keyword>
<dbReference type="PROSITE" id="PS00187">
    <property type="entry name" value="TPP_ENZYMES"/>
    <property type="match status" value="1"/>
</dbReference>
<feature type="region of interest" description="Disordered" evidence="8">
    <location>
        <begin position="347"/>
        <end position="372"/>
    </location>
</feature>
<dbReference type="Gene3D" id="3.40.50.970">
    <property type="match status" value="2"/>
</dbReference>
<evidence type="ECO:0000256" key="6">
    <source>
        <dbReference type="ARBA" id="ARBA00023052"/>
    </source>
</evidence>
<feature type="domain" description="Thiamine pyrophosphate enzyme TPP-binding" evidence="10">
    <location>
        <begin position="396"/>
        <end position="531"/>
    </location>
</feature>
<comment type="caution">
    <text evidence="12">The sequence shown here is derived from an EMBL/GenBank/DDBJ whole genome shotgun (WGS) entry which is preliminary data.</text>
</comment>
<keyword evidence="5" id="KW-0479">Metal-binding</keyword>
<dbReference type="InterPro" id="IPR000399">
    <property type="entry name" value="TPP-bd_CS"/>
</dbReference>
<dbReference type="CDD" id="cd00568">
    <property type="entry name" value="TPP_enzymes"/>
    <property type="match status" value="1"/>
</dbReference>
<accession>A0ABT1MRK3</accession>
<name>A0ABT1MRK3_9RHOB</name>
<evidence type="ECO:0000259" key="10">
    <source>
        <dbReference type="Pfam" id="PF02775"/>
    </source>
</evidence>
<dbReference type="RefSeq" id="WP_255329330.1">
    <property type="nucleotide sequence ID" value="NZ_JAKZEU010000002.1"/>
</dbReference>
<evidence type="ECO:0000259" key="11">
    <source>
        <dbReference type="Pfam" id="PF02776"/>
    </source>
</evidence>
<evidence type="ECO:0000259" key="9">
    <source>
        <dbReference type="Pfam" id="PF00205"/>
    </source>
</evidence>
<organism evidence="12 13">
    <name type="scientific">Paracoccus albicereus</name>
    <dbReference type="NCBI Taxonomy" id="2922394"/>
    <lineage>
        <taxon>Bacteria</taxon>
        <taxon>Pseudomonadati</taxon>
        <taxon>Pseudomonadota</taxon>
        <taxon>Alphaproteobacteria</taxon>
        <taxon>Rhodobacterales</taxon>
        <taxon>Paracoccaceae</taxon>
        <taxon>Paracoccus</taxon>
    </lineage>
</organism>
<evidence type="ECO:0000256" key="5">
    <source>
        <dbReference type="ARBA" id="ARBA00022723"/>
    </source>
</evidence>
<dbReference type="SUPFAM" id="SSF52467">
    <property type="entry name" value="DHS-like NAD/FAD-binding domain"/>
    <property type="match status" value="1"/>
</dbReference>
<dbReference type="Pfam" id="PF00205">
    <property type="entry name" value="TPP_enzyme_M"/>
    <property type="match status" value="1"/>
</dbReference>
<dbReference type="InterPro" id="IPR012001">
    <property type="entry name" value="Thiamin_PyroP_enz_TPP-bd_dom"/>
</dbReference>
<dbReference type="Gene3D" id="3.40.50.1220">
    <property type="entry name" value="TPP-binding domain"/>
    <property type="match status" value="1"/>
</dbReference>
<evidence type="ECO:0000256" key="4">
    <source>
        <dbReference type="ARBA" id="ARBA00022679"/>
    </source>
</evidence>
<keyword evidence="6 7" id="KW-0786">Thiamine pyrophosphate</keyword>
<proteinExistence type="inferred from homology"/>